<evidence type="ECO:0000256" key="1">
    <source>
        <dbReference type="ARBA" id="ARBA00022694"/>
    </source>
</evidence>
<evidence type="ECO:0000256" key="3">
    <source>
        <dbReference type="SAM" id="MobiDB-lite"/>
    </source>
</evidence>
<comment type="similarity">
    <text evidence="2">Belongs to the cytidine and deoxycytidylate deaminase family. ADAT3 subfamily.</text>
</comment>
<dbReference type="GO" id="GO:0052717">
    <property type="term" value="F:tRNA-specific adenosine-34 deaminase activity"/>
    <property type="evidence" value="ECO:0007669"/>
    <property type="project" value="TreeGrafter"/>
</dbReference>
<dbReference type="PANTHER" id="PTHR11079:SF156">
    <property type="entry name" value="INACTIVE TRNA-SPECIFIC ADENOSINE DEAMINASE-LIKE PROTEIN 3-RELATED"/>
    <property type="match status" value="1"/>
</dbReference>
<dbReference type="Gene3D" id="3.40.140.10">
    <property type="entry name" value="Cytidine Deaminase, domain 2"/>
    <property type="match status" value="1"/>
</dbReference>
<dbReference type="Proteomes" id="UP001175001">
    <property type="component" value="Unassembled WGS sequence"/>
</dbReference>
<gene>
    <name evidence="4" type="primary">tad3</name>
    <name evidence="4" type="ORF">DIS24_g12015</name>
</gene>
<accession>A0AA39WAV0</accession>
<feature type="compositionally biased region" description="Low complexity" evidence="3">
    <location>
        <begin position="140"/>
        <end position="153"/>
    </location>
</feature>
<name>A0AA39WAV0_9PEZI</name>
<evidence type="ECO:0000313" key="4">
    <source>
        <dbReference type="EMBL" id="KAK0612702.1"/>
    </source>
</evidence>
<dbReference type="EMBL" id="JAUJDW010000213">
    <property type="protein sequence ID" value="KAK0612702.1"/>
    <property type="molecule type" value="Genomic_DNA"/>
</dbReference>
<evidence type="ECO:0000313" key="5">
    <source>
        <dbReference type="Proteomes" id="UP001175001"/>
    </source>
</evidence>
<protein>
    <submittedName>
        <fullName evidence="4">tRNA-specific adenosine deaminase subunit tad3</fullName>
    </submittedName>
</protein>
<dbReference type="GO" id="GO:0005737">
    <property type="term" value="C:cytoplasm"/>
    <property type="evidence" value="ECO:0007669"/>
    <property type="project" value="TreeGrafter"/>
</dbReference>
<dbReference type="SUPFAM" id="SSF53927">
    <property type="entry name" value="Cytidine deaminase-like"/>
    <property type="match status" value="1"/>
</dbReference>
<organism evidence="4 5">
    <name type="scientific">Lasiodiplodia hormozganensis</name>
    <dbReference type="NCBI Taxonomy" id="869390"/>
    <lineage>
        <taxon>Eukaryota</taxon>
        <taxon>Fungi</taxon>
        <taxon>Dikarya</taxon>
        <taxon>Ascomycota</taxon>
        <taxon>Pezizomycotina</taxon>
        <taxon>Dothideomycetes</taxon>
        <taxon>Dothideomycetes incertae sedis</taxon>
        <taxon>Botryosphaeriales</taxon>
        <taxon>Botryosphaeriaceae</taxon>
        <taxon>Lasiodiplodia</taxon>
    </lineage>
</organism>
<keyword evidence="1" id="KW-0819">tRNA processing</keyword>
<dbReference type="PANTHER" id="PTHR11079">
    <property type="entry name" value="CYTOSINE DEAMINASE FAMILY MEMBER"/>
    <property type="match status" value="1"/>
</dbReference>
<dbReference type="GO" id="GO:0008033">
    <property type="term" value="P:tRNA processing"/>
    <property type="evidence" value="ECO:0007669"/>
    <property type="project" value="UniProtKB-KW"/>
</dbReference>
<evidence type="ECO:0000256" key="2">
    <source>
        <dbReference type="ARBA" id="ARBA00038160"/>
    </source>
</evidence>
<feature type="region of interest" description="Disordered" evidence="3">
    <location>
        <begin position="337"/>
        <end position="367"/>
    </location>
</feature>
<reference evidence="4" key="1">
    <citation type="submission" date="2023-06" db="EMBL/GenBank/DDBJ databases">
        <title>Multi-omics analyses reveal the molecular pathogenesis toolkit of Lasiodiplodia hormozganensis, a cross-kingdom pathogen.</title>
        <authorList>
            <person name="Felix C."/>
            <person name="Meneses R."/>
            <person name="Goncalves M.F.M."/>
            <person name="Tilleman L."/>
            <person name="Duarte A.S."/>
            <person name="Jorrin-Novo J.V."/>
            <person name="Van De Peer Y."/>
            <person name="Deforce D."/>
            <person name="Van Nieuwerburgh F."/>
            <person name="Esteves A.C."/>
            <person name="Alves A."/>
        </authorList>
    </citation>
    <scope>NUCLEOTIDE SEQUENCE</scope>
    <source>
        <strain evidence="4">CBS 339.90</strain>
    </source>
</reference>
<comment type="caution">
    <text evidence="4">The sequence shown here is derived from an EMBL/GenBank/DDBJ whole genome shotgun (WGS) entry which is preliminary data.</text>
</comment>
<dbReference type="InterPro" id="IPR016193">
    <property type="entry name" value="Cytidine_deaminase-like"/>
</dbReference>
<dbReference type="GO" id="GO:0005634">
    <property type="term" value="C:nucleus"/>
    <property type="evidence" value="ECO:0007669"/>
    <property type="project" value="TreeGrafter"/>
</dbReference>
<dbReference type="AlphaFoldDB" id="A0AA39WAV0"/>
<feature type="region of interest" description="Disordered" evidence="3">
    <location>
        <begin position="130"/>
        <end position="172"/>
    </location>
</feature>
<keyword evidence="5" id="KW-1185">Reference proteome</keyword>
<sequence>MSKKQSAGGHPHDHVVEGLGITPLKGHLVPLKTKGEIRASNELINVYIVELPARYANAVLSILRSALPADTTTPAADIQHLRRVIKPSFLPPPALGLLTPNRINAPSSFGETRFLLVCPTTQIAPSDLSTLLSAHPPFKPTTEPSPATTTTTTDNDDDTNPAESAATPPSSFPLAIHTLPVPALAPTSAPQADGWTATYWPVAYKHTNPYGPHPSLVSRAAAEVGPRAGTWLALAECGAAQAVDAGMTAAGAAVGAVVVERRLDGNGRAVQEGRCVAVAGDARRCGMVGGDDDGAGESEGCGVGAGNVMAHAVMRAIGMVALKRLRLEEAAAAAAAAAGKKDGSSSTQAGDAEGQGEEEEKEQKPSRACCDPIEPVFAVQPRTEVEKALFERDDNLSPNGYLCVDLEIYLTHEPCVMCSMAILHSRFNRVVFNRRMPRSGGMTADEHGVGHGLFWRPAELNWKFLCWEFVEDEDGTKDDNEGSKLIVDDGINA</sequence>
<proteinExistence type="inferred from homology"/>